<sequence length="228" mass="25634">MSETSQGKGKFSRRDFLKFCTGLAGVGVDLVLLKPIFDLLKTLSDDKQMKSGCKLIDPAEAKHLHETKLKNNYDEVLLVVHPGYGLLTNEFLYKNKQGYEKYIRELKIAINKAKENGDLVVFLVGAENIREGKSLNGLGISDADLTIATHTHGPMPVTCIETVDHNFIYQKIDSLDDLFDLFQEKSVKKVKLAGENEHQCVGLVKKYLEENDFPIEVLEEATYSPLEN</sequence>
<gene>
    <name evidence="1" type="ORF">COW80_02500</name>
</gene>
<accession>A0A2H0E0V2</accession>
<dbReference type="InterPro" id="IPR019546">
    <property type="entry name" value="TAT_signal_bac_arc"/>
</dbReference>
<protein>
    <recommendedName>
        <fullName evidence="3">Twin-arginine translocation signal domain-containing protein</fullName>
    </recommendedName>
</protein>
<reference evidence="1 2" key="1">
    <citation type="submission" date="2017-09" db="EMBL/GenBank/DDBJ databases">
        <title>Depth-based differentiation of microbial function through sediment-hosted aquifers and enrichment of novel symbionts in the deep terrestrial subsurface.</title>
        <authorList>
            <person name="Probst A.J."/>
            <person name="Ladd B."/>
            <person name="Jarett J.K."/>
            <person name="Geller-Mcgrath D.E."/>
            <person name="Sieber C.M."/>
            <person name="Emerson J.B."/>
            <person name="Anantharaman K."/>
            <person name="Thomas B.C."/>
            <person name="Malmstrom R."/>
            <person name="Stieglmeier M."/>
            <person name="Klingl A."/>
            <person name="Woyke T."/>
            <person name="Ryan C.M."/>
            <person name="Banfield J.F."/>
        </authorList>
    </citation>
    <scope>NUCLEOTIDE SEQUENCE [LARGE SCALE GENOMIC DNA]</scope>
    <source>
        <strain evidence="1">CG22_combo_CG10-13_8_21_14_all_01_47_9</strain>
    </source>
</reference>
<comment type="caution">
    <text evidence="1">The sequence shown here is derived from an EMBL/GenBank/DDBJ whole genome shotgun (WGS) entry which is preliminary data.</text>
</comment>
<evidence type="ECO:0000313" key="1">
    <source>
        <dbReference type="EMBL" id="PIP88052.1"/>
    </source>
</evidence>
<dbReference type="Proteomes" id="UP000229981">
    <property type="component" value="Unassembled WGS sequence"/>
</dbReference>
<name>A0A2H0E0V2_9BACT</name>
<dbReference type="AlphaFoldDB" id="A0A2H0E0V2"/>
<evidence type="ECO:0000313" key="2">
    <source>
        <dbReference type="Proteomes" id="UP000229981"/>
    </source>
</evidence>
<evidence type="ECO:0008006" key="3">
    <source>
        <dbReference type="Google" id="ProtNLM"/>
    </source>
</evidence>
<proteinExistence type="predicted"/>
<organism evidence="1 2">
    <name type="scientific">Candidatus Beckwithbacteria bacterium CG22_combo_CG10-13_8_21_14_all_01_47_9</name>
    <dbReference type="NCBI Taxonomy" id="1974496"/>
    <lineage>
        <taxon>Bacteria</taxon>
        <taxon>Candidatus Beckwithiibacteriota</taxon>
    </lineage>
</organism>
<dbReference type="NCBIfam" id="TIGR01409">
    <property type="entry name" value="TAT_signal_seq"/>
    <property type="match status" value="1"/>
</dbReference>
<dbReference type="EMBL" id="PCTU01000063">
    <property type="protein sequence ID" value="PIP88052.1"/>
    <property type="molecule type" value="Genomic_DNA"/>
</dbReference>